<accession>A0A0L0UKV2</accession>
<dbReference type="Proteomes" id="UP000054564">
    <property type="component" value="Unassembled WGS sequence"/>
</dbReference>
<name>A0A0L0UKV2_9BASI</name>
<organism evidence="1 2">
    <name type="scientific">Puccinia striiformis f. sp. tritici PST-78</name>
    <dbReference type="NCBI Taxonomy" id="1165861"/>
    <lineage>
        <taxon>Eukaryota</taxon>
        <taxon>Fungi</taxon>
        <taxon>Dikarya</taxon>
        <taxon>Basidiomycota</taxon>
        <taxon>Pucciniomycotina</taxon>
        <taxon>Pucciniomycetes</taxon>
        <taxon>Pucciniales</taxon>
        <taxon>Pucciniaceae</taxon>
        <taxon>Puccinia</taxon>
    </lineage>
</organism>
<feature type="non-terminal residue" evidence="1">
    <location>
        <position position="90"/>
    </location>
</feature>
<sequence>MAPRLPTARTSASGDVREMLGPARGLIGPASIDAVILSYRNQLGFKGGQSVLMVLKSNTLPVKFQSIQGSYFCITLEALKKIENINADLI</sequence>
<gene>
    <name evidence="1" type="ORF">PSTG_19236</name>
</gene>
<evidence type="ECO:0000313" key="2">
    <source>
        <dbReference type="Proteomes" id="UP000054564"/>
    </source>
</evidence>
<proteinExistence type="predicted"/>
<keyword evidence="2" id="KW-1185">Reference proteome</keyword>
<evidence type="ECO:0000313" key="1">
    <source>
        <dbReference type="EMBL" id="KNE87379.1"/>
    </source>
</evidence>
<reference evidence="2" key="1">
    <citation type="submission" date="2014-03" db="EMBL/GenBank/DDBJ databases">
        <title>The Genome Sequence of Puccinia striiformis f. sp. tritici PST-78.</title>
        <authorList>
            <consortium name="The Broad Institute Genome Sequencing Platform"/>
            <person name="Cuomo C."/>
            <person name="Hulbert S."/>
            <person name="Chen X."/>
            <person name="Walker B."/>
            <person name="Young S.K."/>
            <person name="Zeng Q."/>
            <person name="Gargeya S."/>
            <person name="Fitzgerald M."/>
            <person name="Haas B."/>
            <person name="Abouelleil A."/>
            <person name="Alvarado L."/>
            <person name="Arachchi H.M."/>
            <person name="Berlin A.M."/>
            <person name="Chapman S.B."/>
            <person name="Goldberg J."/>
            <person name="Griggs A."/>
            <person name="Gujja S."/>
            <person name="Hansen M."/>
            <person name="Howarth C."/>
            <person name="Imamovic A."/>
            <person name="Larimer J."/>
            <person name="McCowan C."/>
            <person name="Montmayeur A."/>
            <person name="Murphy C."/>
            <person name="Neiman D."/>
            <person name="Pearson M."/>
            <person name="Priest M."/>
            <person name="Roberts A."/>
            <person name="Saif S."/>
            <person name="Shea T."/>
            <person name="Sisk P."/>
            <person name="Sykes S."/>
            <person name="Wortman J."/>
            <person name="Nusbaum C."/>
            <person name="Birren B."/>
        </authorList>
    </citation>
    <scope>NUCLEOTIDE SEQUENCE [LARGE SCALE GENOMIC DNA]</scope>
    <source>
        <strain evidence="2">race PST-78</strain>
    </source>
</reference>
<dbReference type="EMBL" id="AJIL01005613">
    <property type="protein sequence ID" value="KNE87379.1"/>
    <property type="molecule type" value="Genomic_DNA"/>
</dbReference>
<protein>
    <submittedName>
        <fullName evidence="1">Uncharacterized protein</fullName>
    </submittedName>
</protein>
<comment type="caution">
    <text evidence="1">The sequence shown here is derived from an EMBL/GenBank/DDBJ whole genome shotgun (WGS) entry which is preliminary data.</text>
</comment>
<dbReference type="AlphaFoldDB" id="A0A0L0UKV2"/>